<feature type="compositionally biased region" description="Acidic residues" evidence="2">
    <location>
        <begin position="33"/>
        <end position="50"/>
    </location>
</feature>
<dbReference type="InterPro" id="IPR053932">
    <property type="entry name" value="GeBP-like_DBD"/>
</dbReference>
<reference evidence="4 5" key="1">
    <citation type="submission" date="2023-12" db="EMBL/GenBank/DDBJ databases">
        <title>A high-quality genome assembly for Dillenia turbinata (Dilleniales).</title>
        <authorList>
            <person name="Chanderbali A."/>
        </authorList>
    </citation>
    <scope>NUCLEOTIDE SEQUENCE [LARGE SCALE GENOMIC DNA]</scope>
    <source>
        <strain evidence="4">LSX21</strain>
        <tissue evidence="4">Leaf</tissue>
    </source>
</reference>
<dbReference type="GO" id="GO:0006355">
    <property type="term" value="P:regulation of DNA-templated transcription"/>
    <property type="evidence" value="ECO:0007669"/>
    <property type="project" value="InterPro"/>
</dbReference>
<accession>A0AAN8UKK6</accession>
<dbReference type="AlphaFoldDB" id="A0AAN8UKK6"/>
<sequence>MASKRRAAELPTPSKSQFDEEEELEEAGKGEDQESEIESKEEEEEEEEDSVPNGSEPVEESSNPGKVSAGPVKRSSGGEEKGDSKKPLLARVWSEDDEIAILEGLIDYNAKNGKDPFQDMNGFHEFVRKSLSSDFSKNQLTHKIRRLKNRFKSNVGRGEKGKDPVFGKTHDEKVFELSKKIWEGDEVANANGRTPKSRKTKGSKKNDEMLNVSEEEEEEEEMVVKKPKNLEESIFCFNQLIKHSGQVGLNESMMKEGMELISGAKITEWATKWKILEVEEFEIFVKKTELVRQMTKMIHSSLKSGEDCSMPLYLIAHNIQILGLPLSIT</sequence>
<dbReference type="Proteomes" id="UP001370490">
    <property type="component" value="Unassembled WGS sequence"/>
</dbReference>
<dbReference type="GO" id="GO:0005634">
    <property type="term" value="C:nucleus"/>
    <property type="evidence" value="ECO:0007669"/>
    <property type="project" value="TreeGrafter"/>
</dbReference>
<evidence type="ECO:0000256" key="2">
    <source>
        <dbReference type="SAM" id="MobiDB-lite"/>
    </source>
</evidence>
<comment type="caution">
    <text evidence="4">The sequence shown here is derived from an EMBL/GenBank/DDBJ whole genome shotgun (WGS) entry which is preliminary data.</text>
</comment>
<dbReference type="InterPro" id="IPR007592">
    <property type="entry name" value="GEBP"/>
</dbReference>
<dbReference type="PANTHER" id="PTHR31662:SF33">
    <property type="entry name" value="DNA-BINDING STOREKEEPER PROTEIN TRANSCRIPTIONAL REGULATOR-LIKE PROTEIN"/>
    <property type="match status" value="1"/>
</dbReference>
<proteinExistence type="inferred from homology"/>
<dbReference type="PANTHER" id="PTHR31662">
    <property type="entry name" value="BNAANNG10740D PROTEIN-RELATED"/>
    <property type="match status" value="1"/>
</dbReference>
<name>A0AAN8UKK6_9MAGN</name>
<evidence type="ECO:0000313" key="4">
    <source>
        <dbReference type="EMBL" id="KAK6914494.1"/>
    </source>
</evidence>
<dbReference type="Pfam" id="PF04504">
    <property type="entry name" value="GeBP-like_DBD"/>
    <property type="match status" value="1"/>
</dbReference>
<feature type="region of interest" description="Disordered" evidence="2">
    <location>
        <begin position="186"/>
        <end position="224"/>
    </location>
</feature>
<feature type="compositionally biased region" description="Basic and acidic residues" evidence="2">
    <location>
        <begin position="76"/>
        <end position="86"/>
    </location>
</feature>
<protein>
    <submittedName>
        <fullName evidence="4">GLABROUS1 enhancer-binding protein family</fullName>
    </submittedName>
</protein>
<keyword evidence="5" id="KW-1185">Reference proteome</keyword>
<evidence type="ECO:0000259" key="3">
    <source>
        <dbReference type="Pfam" id="PF04504"/>
    </source>
</evidence>
<feature type="region of interest" description="Disordered" evidence="2">
    <location>
        <begin position="1"/>
        <end position="90"/>
    </location>
</feature>
<feature type="domain" description="Glabrous enhancer-binding protein-like DBD" evidence="3">
    <location>
        <begin position="90"/>
        <end position="183"/>
    </location>
</feature>
<dbReference type="EMBL" id="JBAMMX010000026">
    <property type="protein sequence ID" value="KAK6914494.1"/>
    <property type="molecule type" value="Genomic_DNA"/>
</dbReference>
<gene>
    <name evidence="4" type="ORF">RJ641_021815</name>
</gene>
<comment type="similarity">
    <text evidence="1">Belongs to the GeBP family.</text>
</comment>
<evidence type="ECO:0000256" key="1">
    <source>
        <dbReference type="ARBA" id="ARBA00010820"/>
    </source>
</evidence>
<organism evidence="4 5">
    <name type="scientific">Dillenia turbinata</name>
    <dbReference type="NCBI Taxonomy" id="194707"/>
    <lineage>
        <taxon>Eukaryota</taxon>
        <taxon>Viridiplantae</taxon>
        <taxon>Streptophyta</taxon>
        <taxon>Embryophyta</taxon>
        <taxon>Tracheophyta</taxon>
        <taxon>Spermatophyta</taxon>
        <taxon>Magnoliopsida</taxon>
        <taxon>eudicotyledons</taxon>
        <taxon>Gunneridae</taxon>
        <taxon>Pentapetalae</taxon>
        <taxon>Dilleniales</taxon>
        <taxon>Dilleniaceae</taxon>
        <taxon>Dillenia</taxon>
    </lineage>
</organism>
<evidence type="ECO:0000313" key="5">
    <source>
        <dbReference type="Proteomes" id="UP001370490"/>
    </source>
</evidence>